<comment type="caution">
    <text evidence="1">The sequence shown here is derived from an EMBL/GenBank/DDBJ whole genome shotgun (WGS) entry which is preliminary data.</text>
</comment>
<evidence type="ECO:0000313" key="1">
    <source>
        <dbReference type="EMBL" id="TWL37782.1"/>
    </source>
</evidence>
<organism evidence="1 2">
    <name type="scientific">Bacillus paralicheniformis</name>
    <dbReference type="NCBI Taxonomy" id="1648923"/>
    <lineage>
        <taxon>Bacteria</taxon>
        <taxon>Bacillati</taxon>
        <taxon>Bacillota</taxon>
        <taxon>Bacilli</taxon>
        <taxon>Bacillales</taxon>
        <taxon>Bacillaceae</taxon>
        <taxon>Bacillus</taxon>
    </lineage>
</organism>
<dbReference type="EMBL" id="NILF01000042">
    <property type="protein sequence ID" value="TWL37782.1"/>
    <property type="molecule type" value="Genomic_DNA"/>
</dbReference>
<protein>
    <submittedName>
        <fullName evidence="1">Uncharacterized protein</fullName>
    </submittedName>
</protein>
<gene>
    <name evidence="1" type="ORF">CHCC15381_2389</name>
</gene>
<keyword evidence="2" id="KW-1185">Reference proteome</keyword>
<name>A0ABY3FUX9_9BACI</name>
<dbReference type="Proteomes" id="UP000429980">
    <property type="component" value="Unassembled WGS sequence"/>
</dbReference>
<reference evidence="1 2" key="1">
    <citation type="submission" date="2019-06" db="EMBL/GenBank/DDBJ databases">
        <title>Genome sequence analysis of &gt;100 Bacillus licheniformis strains suggests intrinsic resistance to this species.</title>
        <authorList>
            <person name="Wels M."/>
            <person name="Siezen R.J."/>
            <person name="Johansen E."/>
            <person name="Stuer-Lauridsen B."/>
            <person name="Bjerre K."/>
            <person name="Nielsen B.K.K."/>
        </authorList>
    </citation>
    <scope>NUCLEOTIDE SEQUENCE [LARGE SCALE GENOMIC DNA]</scope>
    <source>
        <strain evidence="1 2">BAC-15381</strain>
    </source>
</reference>
<sequence>MRGFVDTLSRKGCFPAFFVRIYFLFDPPGIKNTHLRSEYDMIFETKSAIFARRQKSVCL</sequence>
<accession>A0ABY3FUX9</accession>
<proteinExistence type="predicted"/>
<evidence type="ECO:0000313" key="2">
    <source>
        <dbReference type="Proteomes" id="UP000429980"/>
    </source>
</evidence>